<feature type="domain" description="C3H1-type" evidence="7">
    <location>
        <begin position="113"/>
        <end position="141"/>
    </location>
</feature>
<evidence type="ECO:0000313" key="8">
    <source>
        <dbReference type="EMBL" id="KAH7437346.1"/>
    </source>
</evidence>
<name>A0A8T2UTW9_CERRI</name>
<dbReference type="SUPFAM" id="SSF90229">
    <property type="entry name" value="CCCH zinc finger"/>
    <property type="match status" value="5"/>
</dbReference>
<accession>A0A8T2UTW9</accession>
<evidence type="ECO:0000256" key="1">
    <source>
        <dbReference type="ARBA" id="ARBA00022723"/>
    </source>
</evidence>
<dbReference type="InterPro" id="IPR000571">
    <property type="entry name" value="Znf_CCCH"/>
</dbReference>
<dbReference type="OrthoDB" id="411372at2759"/>
<dbReference type="GO" id="GO:0003677">
    <property type="term" value="F:DNA binding"/>
    <property type="evidence" value="ECO:0007669"/>
    <property type="project" value="UniProtKB-KW"/>
</dbReference>
<dbReference type="Pfam" id="PF00642">
    <property type="entry name" value="zf-CCCH"/>
    <property type="match status" value="5"/>
</dbReference>
<keyword evidence="9" id="KW-1185">Reference proteome</keyword>
<evidence type="ECO:0000259" key="7">
    <source>
        <dbReference type="PROSITE" id="PS50103"/>
    </source>
</evidence>
<comment type="caution">
    <text evidence="8">The sequence shown here is derived from an EMBL/GenBank/DDBJ whole genome shotgun (WGS) entry which is preliminary data.</text>
</comment>
<feature type="domain" description="C3H1-type" evidence="7">
    <location>
        <begin position="68"/>
        <end position="96"/>
    </location>
</feature>
<sequence>MDQRAFRASSDADTGLEGTMQQLKLQDCPHFLRTGKCAFGSKCRYNHPSAEKLQVAFSNNEMDVLRDQPGQNECQFYMKTGTCKFGSACRYYHPQPKSATCQIQLNFLGLPLRPGEKECTFYLQTGSCKFGSACKFNHPQPTTIASMHPPPSPPMYLPNGISTPAYNVCQEGMTWNFERSIMPPGIGVPGPSNLMPMVTASPQVRSDYSRHQGQSLQILPSDGATQVFHRGPIYSQAPGFVPSGYDPGKSTTTILHGQTVFPERAGQPDCHHYMKTGDCKFGMNCKYHHPKDRATSLPSGLNAMGLPLRPGKQSCPYYIKHGICKFGPVCKFDHPIHVPPSSPPYSPSLSSLNEMPVAPIVPESSSASPGSTVSENLQNSSKDEGKFQNKSTEEHVEALSKNVSAEDCSDSA</sequence>
<dbReference type="Gene3D" id="2.30.30.1190">
    <property type="match status" value="1"/>
</dbReference>
<dbReference type="EMBL" id="CM035410">
    <property type="protein sequence ID" value="KAH7437346.1"/>
    <property type="molecule type" value="Genomic_DNA"/>
</dbReference>
<feature type="compositionally biased region" description="Basic and acidic residues" evidence="6">
    <location>
        <begin position="381"/>
        <end position="398"/>
    </location>
</feature>
<dbReference type="GO" id="GO:0003729">
    <property type="term" value="F:mRNA binding"/>
    <property type="evidence" value="ECO:0007669"/>
    <property type="project" value="UniProtKB-ARBA"/>
</dbReference>
<dbReference type="Proteomes" id="UP000825935">
    <property type="component" value="Chromosome 5"/>
</dbReference>
<proteinExistence type="predicted"/>
<gene>
    <name evidence="8" type="ORF">KP509_05G067000</name>
</gene>
<feature type="zinc finger region" description="C3H1-type" evidence="5">
    <location>
        <begin position="309"/>
        <end position="337"/>
    </location>
</feature>
<dbReference type="AlphaFoldDB" id="A0A8T2UTW9"/>
<evidence type="ECO:0000256" key="4">
    <source>
        <dbReference type="ARBA" id="ARBA00023125"/>
    </source>
</evidence>
<evidence type="ECO:0000313" key="9">
    <source>
        <dbReference type="Proteomes" id="UP000825935"/>
    </source>
</evidence>
<keyword evidence="4" id="KW-0238">DNA-binding</keyword>
<feature type="zinc finger region" description="C3H1-type" evidence="5">
    <location>
        <begin position="264"/>
        <end position="292"/>
    </location>
</feature>
<dbReference type="PANTHER" id="PTHR12506">
    <property type="entry name" value="PROTEIN PHOSPHATASE RELATED"/>
    <property type="match status" value="1"/>
</dbReference>
<organism evidence="8 9">
    <name type="scientific">Ceratopteris richardii</name>
    <name type="common">Triangle waterfern</name>
    <dbReference type="NCBI Taxonomy" id="49495"/>
    <lineage>
        <taxon>Eukaryota</taxon>
        <taxon>Viridiplantae</taxon>
        <taxon>Streptophyta</taxon>
        <taxon>Embryophyta</taxon>
        <taxon>Tracheophyta</taxon>
        <taxon>Polypodiopsida</taxon>
        <taxon>Polypodiidae</taxon>
        <taxon>Polypodiales</taxon>
        <taxon>Pteridineae</taxon>
        <taxon>Pteridaceae</taxon>
        <taxon>Parkerioideae</taxon>
        <taxon>Ceratopteris</taxon>
    </lineage>
</organism>
<evidence type="ECO:0000256" key="6">
    <source>
        <dbReference type="SAM" id="MobiDB-lite"/>
    </source>
</evidence>
<feature type="region of interest" description="Disordered" evidence="6">
    <location>
        <begin position="359"/>
        <end position="412"/>
    </location>
</feature>
<dbReference type="OMA" id="CTSATDM"/>
<feature type="domain" description="C3H1-type" evidence="7">
    <location>
        <begin position="309"/>
        <end position="337"/>
    </location>
</feature>
<feature type="zinc finger region" description="C3H1-type" evidence="5">
    <location>
        <begin position="113"/>
        <end position="141"/>
    </location>
</feature>
<dbReference type="GO" id="GO:0008270">
    <property type="term" value="F:zinc ion binding"/>
    <property type="evidence" value="ECO:0007669"/>
    <property type="project" value="UniProtKB-KW"/>
</dbReference>
<keyword evidence="1 5" id="KW-0479">Metal-binding</keyword>
<dbReference type="InterPro" id="IPR050974">
    <property type="entry name" value="Plant_ZF_CCCH"/>
</dbReference>
<dbReference type="InterPro" id="IPR036855">
    <property type="entry name" value="Znf_CCCH_sf"/>
</dbReference>
<feature type="domain" description="C3H1-type" evidence="7">
    <location>
        <begin position="22"/>
        <end position="50"/>
    </location>
</feature>
<feature type="zinc finger region" description="C3H1-type" evidence="5">
    <location>
        <begin position="68"/>
        <end position="96"/>
    </location>
</feature>
<dbReference type="SMART" id="SM00356">
    <property type="entry name" value="ZnF_C3H1"/>
    <property type="match status" value="5"/>
</dbReference>
<keyword evidence="2 5" id="KW-0863">Zinc-finger</keyword>
<evidence type="ECO:0000256" key="2">
    <source>
        <dbReference type="ARBA" id="ARBA00022771"/>
    </source>
</evidence>
<dbReference type="PANTHER" id="PTHR12506:SF50">
    <property type="entry name" value="ZINC FINGER CCCH DOMAIN-CONTAINING PROTEIN 26"/>
    <property type="match status" value="1"/>
</dbReference>
<feature type="compositionally biased region" description="Polar residues" evidence="6">
    <location>
        <begin position="363"/>
        <end position="380"/>
    </location>
</feature>
<reference evidence="8" key="1">
    <citation type="submission" date="2021-08" db="EMBL/GenBank/DDBJ databases">
        <title>WGS assembly of Ceratopteris richardii.</title>
        <authorList>
            <person name="Marchant D.B."/>
            <person name="Chen G."/>
            <person name="Jenkins J."/>
            <person name="Shu S."/>
            <person name="Leebens-Mack J."/>
            <person name="Grimwood J."/>
            <person name="Schmutz J."/>
            <person name="Soltis P."/>
            <person name="Soltis D."/>
            <person name="Chen Z.-H."/>
        </authorList>
    </citation>
    <scope>NUCLEOTIDE SEQUENCE</scope>
    <source>
        <strain evidence="8">Whitten #5841</strain>
        <tissue evidence="8">Leaf</tissue>
    </source>
</reference>
<dbReference type="PROSITE" id="PS50103">
    <property type="entry name" value="ZF_C3H1"/>
    <property type="match status" value="5"/>
</dbReference>
<evidence type="ECO:0000256" key="5">
    <source>
        <dbReference type="PROSITE-ProRule" id="PRU00723"/>
    </source>
</evidence>
<protein>
    <recommendedName>
        <fullName evidence="7">C3H1-type domain-containing protein</fullName>
    </recommendedName>
</protein>
<feature type="domain" description="C3H1-type" evidence="7">
    <location>
        <begin position="264"/>
        <end position="292"/>
    </location>
</feature>
<feature type="zinc finger region" description="C3H1-type" evidence="5">
    <location>
        <begin position="22"/>
        <end position="50"/>
    </location>
</feature>
<evidence type="ECO:0000256" key="3">
    <source>
        <dbReference type="ARBA" id="ARBA00022833"/>
    </source>
</evidence>
<keyword evidence="3 5" id="KW-0862">Zinc</keyword>
<dbReference type="Gene3D" id="4.10.1000.10">
    <property type="entry name" value="Zinc finger, CCCH-type"/>
    <property type="match status" value="2"/>
</dbReference>